<feature type="region of interest" description="Disordered" evidence="2">
    <location>
        <begin position="484"/>
        <end position="510"/>
    </location>
</feature>
<dbReference type="Gene3D" id="3.30.40.10">
    <property type="entry name" value="Zinc/RING finger domain, C3HC4 (zinc finger)"/>
    <property type="match status" value="1"/>
</dbReference>
<dbReference type="SUPFAM" id="SSF53300">
    <property type="entry name" value="vWA-like"/>
    <property type="match status" value="1"/>
</dbReference>
<dbReference type="SMART" id="SM00184">
    <property type="entry name" value="RING"/>
    <property type="match status" value="1"/>
</dbReference>
<feature type="compositionally biased region" description="Low complexity" evidence="2">
    <location>
        <begin position="119"/>
        <end position="142"/>
    </location>
</feature>
<keyword evidence="6" id="KW-1185">Reference proteome</keyword>
<dbReference type="InterPro" id="IPR036465">
    <property type="entry name" value="vWFA_dom_sf"/>
</dbReference>
<protein>
    <submittedName>
        <fullName evidence="5">Uncharacterized protein</fullName>
    </submittedName>
</protein>
<feature type="compositionally biased region" description="Low complexity" evidence="2">
    <location>
        <begin position="42"/>
        <end position="53"/>
    </location>
</feature>
<keyword evidence="1" id="KW-0862">Zinc</keyword>
<keyword evidence="1" id="KW-0479">Metal-binding</keyword>
<feature type="region of interest" description="Disordered" evidence="2">
    <location>
        <begin position="104"/>
        <end position="142"/>
    </location>
</feature>
<dbReference type="InterPro" id="IPR051266">
    <property type="entry name" value="CLCR"/>
</dbReference>
<evidence type="ECO:0000313" key="6">
    <source>
        <dbReference type="Proteomes" id="UP001412067"/>
    </source>
</evidence>
<dbReference type="PROSITE" id="PS50234">
    <property type="entry name" value="VWFA"/>
    <property type="match status" value="1"/>
</dbReference>
<organism evidence="5 6">
    <name type="scientific">Platanthera guangdongensis</name>
    <dbReference type="NCBI Taxonomy" id="2320717"/>
    <lineage>
        <taxon>Eukaryota</taxon>
        <taxon>Viridiplantae</taxon>
        <taxon>Streptophyta</taxon>
        <taxon>Embryophyta</taxon>
        <taxon>Tracheophyta</taxon>
        <taxon>Spermatophyta</taxon>
        <taxon>Magnoliopsida</taxon>
        <taxon>Liliopsida</taxon>
        <taxon>Asparagales</taxon>
        <taxon>Orchidaceae</taxon>
        <taxon>Orchidoideae</taxon>
        <taxon>Orchideae</taxon>
        <taxon>Orchidinae</taxon>
        <taxon>Platanthera</taxon>
    </lineage>
</organism>
<dbReference type="InterPro" id="IPR013083">
    <property type="entry name" value="Znf_RING/FYVE/PHD"/>
</dbReference>
<feature type="domain" description="RING-type" evidence="3">
    <location>
        <begin position="158"/>
        <end position="208"/>
    </location>
</feature>
<feature type="region of interest" description="Disordered" evidence="2">
    <location>
        <begin position="16"/>
        <end position="53"/>
    </location>
</feature>
<sequence>MGTGWRRAFCTSIPRDPENFKENAVLPEKQQHHGRRVRQQLSPSSSPDNHSRSPVSCARFSVFSAGGSSNPSSAVRLRCRTSSDPPLLSPAFDTIISTHECKTTNFTEPYTPPPPPPSSASVKSSPSLLLTRSNPSSPRSPSRFALLKATLSLSRSRCGICSQSVRLCQKTAVFTAECSHSFHFPCISAHVRRQTGSKPGCLACPVCSASWREVPLLSSVHSSPQPPYLDADDTGINRSRRSGENNVKQETSSKIYDDDEPLQISSAGQGVGAALHFNPIPEADLEDEVEGGNGYLRIRPEEGDYGVEVVVMPEAAMVSVDRNHQNYVVLLRVKAPALPQRSVSKVAASVLDPSCRAPIDLVTVLDVSGSMTAAKLQMLKRAMRLLISSLGDSDRLSMVAFSAESKRLLPLVRMSRQGQRSARQIVDRLIVSGDGGGNSSVVSGDCRSIGHALRKATKVLEIEGSAIRSQLLCFSPTVRRSSAAYGRMREGKRKPFITGPQFHRHHQRRP</sequence>
<gene>
    <name evidence="5" type="ORF">KSP40_PGU017458</name>
</gene>
<evidence type="ECO:0000256" key="2">
    <source>
        <dbReference type="SAM" id="MobiDB-lite"/>
    </source>
</evidence>
<dbReference type="PANTHER" id="PTHR10579:SF55">
    <property type="entry name" value="E3 UBIQUITIN-PROTEIN LIGASE WAV3"/>
    <property type="match status" value="1"/>
</dbReference>
<dbReference type="PROSITE" id="PS50089">
    <property type="entry name" value="ZF_RING_2"/>
    <property type="match status" value="1"/>
</dbReference>
<proteinExistence type="predicted"/>
<dbReference type="Pfam" id="PF13519">
    <property type="entry name" value="VWA_2"/>
    <property type="match status" value="1"/>
</dbReference>
<feature type="domain" description="VWFA" evidence="4">
    <location>
        <begin position="360"/>
        <end position="472"/>
    </location>
</feature>
<keyword evidence="1" id="KW-0863">Zinc-finger</keyword>
<dbReference type="Gene3D" id="3.40.50.410">
    <property type="entry name" value="von Willebrand factor, type A domain"/>
    <property type="match status" value="1"/>
</dbReference>
<dbReference type="InterPro" id="IPR001841">
    <property type="entry name" value="Znf_RING"/>
</dbReference>
<evidence type="ECO:0000259" key="3">
    <source>
        <dbReference type="PROSITE" id="PS50089"/>
    </source>
</evidence>
<evidence type="ECO:0000259" key="4">
    <source>
        <dbReference type="PROSITE" id="PS50234"/>
    </source>
</evidence>
<dbReference type="Proteomes" id="UP001412067">
    <property type="component" value="Unassembled WGS sequence"/>
</dbReference>
<feature type="region of interest" description="Disordered" evidence="2">
    <location>
        <begin position="218"/>
        <end position="259"/>
    </location>
</feature>
<evidence type="ECO:0000313" key="5">
    <source>
        <dbReference type="EMBL" id="KAK8967391.1"/>
    </source>
</evidence>
<feature type="compositionally biased region" description="Polar residues" evidence="2">
    <location>
        <begin position="244"/>
        <end position="254"/>
    </location>
</feature>
<dbReference type="PANTHER" id="PTHR10579">
    <property type="entry name" value="CALCIUM-ACTIVATED CHLORIDE CHANNEL REGULATOR"/>
    <property type="match status" value="1"/>
</dbReference>
<reference evidence="5 6" key="1">
    <citation type="journal article" date="2022" name="Nat. Plants">
        <title>Genomes of leafy and leafless Platanthera orchids illuminate the evolution of mycoheterotrophy.</title>
        <authorList>
            <person name="Li M.H."/>
            <person name="Liu K.W."/>
            <person name="Li Z."/>
            <person name="Lu H.C."/>
            <person name="Ye Q.L."/>
            <person name="Zhang D."/>
            <person name="Wang J.Y."/>
            <person name="Li Y.F."/>
            <person name="Zhong Z.M."/>
            <person name="Liu X."/>
            <person name="Yu X."/>
            <person name="Liu D.K."/>
            <person name="Tu X.D."/>
            <person name="Liu B."/>
            <person name="Hao Y."/>
            <person name="Liao X.Y."/>
            <person name="Jiang Y.T."/>
            <person name="Sun W.H."/>
            <person name="Chen J."/>
            <person name="Chen Y.Q."/>
            <person name="Ai Y."/>
            <person name="Zhai J.W."/>
            <person name="Wu S.S."/>
            <person name="Zhou Z."/>
            <person name="Hsiao Y.Y."/>
            <person name="Wu W.L."/>
            <person name="Chen Y.Y."/>
            <person name="Lin Y.F."/>
            <person name="Hsu J.L."/>
            <person name="Li C.Y."/>
            <person name="Wang Z.W."/>
            <person name="Zhao X."/>
            <person name="Zhong W.Y."/>
            <person name="Ma X.K."/>
            <person name="Ma L."/>
            <person name="Huang J."/>
            <person name="Chen G.Z."/>
            <person name="Huang M.Z."/>
            <person name="Huang L."/>
            <person name="Peng D.H."/>
            <person name="Luo Y.B."/>
            <person name="Zou S.Q."/>
            <person name="Chen S.P."/>
            <person name="Lan S."/>
            <person name="Tsai W.C."/>
            <person name="Van de Peer Y."/>
            <person name="Liu Z.J."/>
        </authorList>
    </citation>
    <scope>NUCLEOTIDE SEQUENCE [LARGE SCALE GENOMIC DNA]</scope>
    <source>
        <strain evidence="5">Lor288</strain>
    </source>
</reference>
<dbReference type="SUPFAM" id="SSF57850">
    <property type="entry name" value="RING/U-box"/>
    <property type="match status" value="1"/>
</dbReference>
<accession>A0ABR2MTV3</accession>
<dbReference type="EMBL" id="JBBWWR010000005">
    <property type="protein sequence ID" value="KAK8967391.1"/>
    <property type="molecule type" value="Genomic_DNA"/>
</dbReference>
<name>A0ABR2MTV3_9ASPA</name>
<dbReference type="InterPro" id="IPR002035">
    <property type="entry name" value="VWF_A"/>
</dbReference>
<comment type="caution">
    <text evidence="5">The sequence shown here is derived from an EMBL/GenBank/DDBJ whole genome shotgun (WGS) entry which is preliminary data.</text>
</comment>
<evidence type="ECO:0000256" key="1">
    <source>
        <dbReference type="PROSITE-ProRule" id="PRU00175"/>
    </source>
</evidence>